<dbReference type="EMBL" id="JANUCT010000012">
    <property type="protein sequence ID" value="MCS3903780.1"/>
    <property type="molecule type" value="Genomic_DNA"/>
</dbReference>
<dbReference type="InterPro" id="IPR052945">
    <property type="entry name" value="Mitotic_Regulator"/>
</dbReference>
<name>A0AAE3HK15_9GAMM</name>
<dbReference type="Gene3D" id="1.25.40.10">
    <property type="entry name" value="Tetratricopeptide repeat domain"/>
    <property type="match status" value="2"/>
</dbReference>
<dbReference type="AlphaFoldDB" id="A0AAE3HK15"/>
<evidence type="ECO:0000256" key="1">
    <source>
        <dbReference type="SAM" id="Coils"/>
    </source>
</evidence>
<dbReference type="Proteomes" id="UP001204445">
    <property type="component" value="Unassembled WGS sequence"/>
</dbReference>
<gene>
    <name evidence="4" type="ORF">J2T55_001812</name>
</gene>
<evidence type="ECO:0000256" key="3">
    <source>
        <dbReference type="SAM" id="SignalP"/>
    </source>
</evidence>
<keyword evidence="5" id="KW-1185">Reference proteome</keyword>
<dbReference type="SMART" id="SM00671">
    <property type="entry name" value="SEL1"/>
    <property type="match status" value="7"/>
</dbReference>
<accession>A0AAE3HK15</accession>
<feature type="region of interest" description="Disordered" evidence="2">
    <location>
        <begin position="231"/>
        <end position="260"/>
    </location>
</feature>
<dbReference type="PANTHER" id="PTHR43628">
    <property type="entry name" value="ACTIVATOR OF C KINASE PROTEIN 1-RELATED"/>
    <property type="match status" value="1"/>
</dbReference>
<keyword evidence="1" id="KW-0175">Coiled coil</keyword>
<feature type="coiled-coil region" evidence="1">
    <location>
        <begin position="480"/>
        <end position="507"/>
    </location>
</feature>
<feature type="region of interest" description="Disordered" evidence="2">
    <location>
        <begin position="525"/>
        <end position="592"/>
    </location>
</feature>
<dbReference type="RefSeq" id="WP_259055755.1">
    <property type="nucleotide sequence ID" value="NZ_JANUCT010000012.1"/>
</dbReference>
<comment type="caution">
    <text evidence="4">The sequence shown here is derived from an EMBL/GenBank/DDBJ whole genome shotgun (WGS) entry which is preliminary data.</text>
</comment>
<dbReference type="PANTHER" id="PTHR43628:SF1">
    <property type="entry name" value="CHITIN SYNTHASE REGULATORY FACTOR 2-RELATED"/>
    <property type="match status" value="1"/>
</dbReference>
<protein>
    <submittedName>
        <fullName evidence="4">TPR repeat protein</fullName>
    </submittedName>
</protein>
<evidence type="ECO:0000256" key="2">
    <source>
        <dbReference type="SAM" id="MobiDB-lite"/>
    </source>
</evidence>
<feature type="chain" id="PRO_5042135941" evidence="3">
    <location>
        <begin position="26"/>
        <end position="592"/>
    </location>
</feature>
<dbReference type="InterPro" id="IPR006597">
    <property type="entry name" value="Sel1-like"/>
</dbReference>
<evidence type="ECO:0000313" key="4">
    <source>
        <dbReference type="EMBL" id="MCS3903780.1"/>
    </source>
</evidence>
<keyword evidence="3" id="KW-0732">Signal</keyword>
<feature type="region of interest" description="Disordered" evidence="2">
    <location>
        <begin position="304"/>
        <end position="383"/>
    </location>
</feature>
<dbReference type="InterPro" id="IPR011990">
    <property type="entry name" value="TPR-like_helical_dom_sf"/>
</dbReference>
<reference evidence="4" key="1">
    <citation type="submission" date="2022-08" db="EMBL/GenBank/DDBJ databases">
        <title>Genomic Encyclopedia of Type Strains, Phase III (KMG-III): the genomes of soil and plant-associated and newly described type strains.</title>
        <authorList>
            <person name="Whitman W."/>
        </authorList>
    </citation>
    <scope>NUCLEOTIDE SEQUENCE</scope>
    <source>
        <strain evidence="4">HMT 1</strain>
    </source>
</reference>
<sequence>MTLLSRCPQRTLLCVCLLLPITAFAADLEALRERAEAGSSHAQTELGYLYHTGEGVEQDYQVALDWYRRAAEQGQPDAQYNLGVAYAFGHGVDPDPVQASEWYRRAAEHGQPVAAFSLGLAHLQGDGVRKDPLRAAELFQQAGESGYARAQVHLGSLYHTGNSVPQDYELAAYWYQQAAERGDATAQYNLANLYRAGRGVPRDADQARRWYQSAAEQDYELARTALAEMSQDAAANGDTRPPRRIVSPPLPDGDAETAADTAVEATTPAQLSGVQAGDAAMADGFADSLPVIAEDDTAEVVETGPVTDTEPGEQTPESEQPGFFSRLFGGTREQTDTTADPAAEENNTAASNSDWVEPLPAPATDAGSGSPAPDTETDEQPDELAETIAHAEAALATGDYRSALDALQREALAGNAAAESRLGDLYFNGKGVERNPDRALLWYRRAAKRGYADAQYQLGNMHRSGKGVLKDNYKARDWYALAAEQGHDRARERLETLEQQLAEKRRYQPESHDSASGVQIEQLNNDADTPPLATLPDEAADSDSDEQRAAPAADTDSTPEPVREAEPATDNKPAQQPPRAGRVVTPPIETGD</sequence>
<feature type="compositionally biased region" description="Low complexity" evidence="2">
    <location>
        <begin position="344"/>
        <end position="353"/>
    </location>
</feature>
<organism evidence="4 5">
    <name type="scientific">Methylohalomonas lacus</name>
    <dbReference type="NCBI Taxonomy" id="398773"/>
    <lineage>
        <taxon>Bacteria</taxon>
        <taxon>Pseudomonadati</taxon>
        <taxon>Pseudomonadota</taxon>
        <taxon>Gammaproteobacteria</taxon>
        <taxon>Methylohalomonadales</taxon>
        <taxon>Methylohalomonadaceae</taxon>
        <taxon>Methylohalomonas</taxon>
    </lineage>
</organism>
<feature type="signal peptide" evidence="3">
    <location>
        <begin position="1"/>
        <end position="25"/>
    </location>
</feature>
<evidence type="ECO:0000313" key="5">
    <source>
        <dbReference type="Proteomes" id="UP001204445"/>
    </source>
</evidence>
<proteinExistence type="predicted"/>
<dbReference type="SUPFAM" id="SSF81901">
    <property type="entry name" value="HCP-like"/>
    <property type="match status" value="2"/>
</dbReference>
<dbReference type="Pfam" id="PF08238">
    <property type="entry name" value="Sel1"/>
    <property type="match status" value="7"/>
</dbReference>